<gene>
    <name evidence="1" type="ORF">NEOLEDRAFT_1032001</name>
</gene>
<feature type="non-terminal residue" evidence="1">
    <location>
        <position position="69"/>
    </location>
</feature>
<organism evidence="1 2">
    <name type="scientific">Neolentinus lepideus HHB14362 ss-1</name>
    <dbReference type="NCBI Taxonomy" id="1314782"/>
    <lineage>
        <taxon>Eukaryota</taxon>
        <taxon>Fungi</taxon>
        <taxon>Dikarya</taxon>
        <taxon>Basidiomycota</taxon>
        <taxon>Agaricomycotina</taxon>
        <taxon>Agaricomycetes</taxon>
        <taxon>Gloeophyllales</taxon>
        <taxon>Gloeophyllaceae</taxon>
        <taxon>Neolentinus</taxon>
    </lineage>
</organism>
<name>A0A165MMB1_9AGAM</name>
<evidence type="ECO:0000313" key="1">
    <source>
        <dbReference type="EMBL" id="KZT18520.1"/>
    </source>
</evidence>
<dbReference type="STRING" id="1314782.A0A165MMB1"/>
<accession>A0A165MMB1</accession>
<feature type="non-terminal residue" evidence="1">
    <location>
        <position position="1"/>
    </location>
</feature>
<keyword evidence="2" id="KW-1185">Reference proteome</keyword>
<reference evidence="1 2" key="1">
    <citation type="journal article" date="2016" name="Mol. Biol. Evol.">
        <title>Comparative Genomics of Early-Diverging Mushroom-Forming Fungi Provides Insights into the Origins of Lignocellulose Decay Capabilities.</title>
        <authorList>
            <person name="Nagy L.G."/>
            <person name="Riley R."/>
            <person name="Tritt A."/>
            <person name="Adam C."/>
            <person name="Daum C."/>
            <person name="Floudas D."/>
            <person name="Sun H."/>
            <person name="Yadav J.S."/>
            <person name="Pangilinan J."/>
            <person name="Larsson K.H."/>
            <person name="Matsuura K."/>
            <person name="Barry K."/>
            <person name="Labutti K."/>
            <person name="Kuo R."/>
            <person name="Ohm R.A."/>
            <person name="Bhattacharya S.S."/>
            <person name="Shirouzu T."/>
            <person name="Yoshinaga Y."/>
            <person name="Martin F.M."/>
            <person name="Grigoriev I.V."/>
            <person name="Hibbett D.S."/>
        </authorList>
    </citation>
    <scope>NUCLEOTIDE SEQUENCE [LARGE SCALE GENOMIC DNA]</scope>
    <source>
        <strain evidence="1 2">HHB14362 ss-1</strain>
    </source>
</reference>
<sequence length="69" mass="7920">EAKKAAEGDSSPTNLLPQVLHCKSLPISTSALKQAYRTHIRKQWHGEWKHSPLYEHTKNINRKLPSKSF</sequence>
<dbReference type="AlphaFoldDB" id="A0A165MMB1"/>
<proteinExistence type="predicted"/>
<dbReference type="OrthoDB" id="3265515at2759"/>
<dbReference type="EMBL" id="KV425676">
    <property type="protein sequence ID" value="KZT18520.1"/>
    <property type="molecule type" value="Genomic_DNA"/>
</dbReference>
<dbReference type="InParanoid" id="A0A165MMB1"/>
<protein>
    <submittedName>
        <fullName evidence="1">Uncharacterized protein</fullName>
    </submittedName>
</protein>
<evidence type="ECO:0000313" key="2">
    <source>
        <dbReference type="Proteomes" id="UP000076761"/>
    </source>
</evidence>
<dbReference type="Proteomes" id="UP000076761">
    <property type="component" value="Unassembled WGS sequence"/>
</dbReference>